<dbReference type="InterPro" id="IPR043519">
    <property type="entry name" value="NT_sf"/>
</dbReference>
<dbReference type="Gene3D" id="3.30.460.10">
    <property type="entry name" value="Beta Polymerase, domain 2"/>
    <property type="match status" value="1"/>
</dbReference>
<evidence type="ECO:0000256" key="1">
    <source>
        <dbReference type="ARBA" id="ARBA00022679"/>
    </source>
</evidence>
<evidence type="ECO:0000313" key="5">
    <source>
        <dbReference type="Proteomes" id="UP000579281"/>
    </source>
</evidence>
<sequence>MSIQLIKSSDVWNTIQSLLNEIKIILKDHFVGMYIHGSLAIGDFDPMTSDIDFLVVTMDLISEDQFDALRKMHAHLIENENIWARKLEGSYIPQQYLLYKEPPVDPRPYINEGKFLLEPFGYEWVLEQHTIREYGIAIEGPAPQILINPFTTAELQSASIRILTDWWLPMLWDTNRLNDCNYKVYTILTMCRVLYMFVHGKIVSKKKAAEWICEIYNEKWGVLAEKALTWNPDSTFENADEVLEFIRFTISYIDNSQNEALQSSKIDSLN</sequence>
<comment type="caution">
    <text evidence="4">The sequence shown here is derived from an EMBL/GenBank/DDBJ whole genome shotgun (WGS) entry which is preliminary data.</text>
</comment>
<dbReference type="RefSeq" id="WP_184309901.1">
    <property type="nucleotide sequence ID" value="NZ_JACHEN010000008.1"/>
</dbReference>
<dbReference type="InterPro" id="IPR002934">
    <property type="entry name" value="Polymerase_NTP_transf_dom"/>
</dbReference>
<dbReference type="Pfam" id="PF13427">
    <property type="entry name" value="AadA_C"/>
    <property type="match status" value="1"/>
</dbReference>
<protein>
    <submittedName>
        <fullName evidence="4">Putative nucleotidyltransferase</fullName>
    </submittedName>
</protein>
<dbReference type="Proteomes" id="UP000579281">
    <property type="component" value="Unassembled WGS sequence"/>
</dbReference>
<proteinExistence type="predicted"/>
<dbReference type="CDD" id="cd05403">
    <property type="entry name" value="NT_KNTase_like"/>
    <property type="match status" value="1"/>
</dbReference>
<evidence type="ECO:0000313" key="4">
    <source>
        <dbReference type="EMBL" id="MBB6215527.1"/>
    </source>
</evidence>
<dbReference type="SUPFAM" id="SSF81301">
    <property type="entry name" value="Nucleotidyltransferase"/>
    <property type="match status" value="1"/>
</dbReference>
<accession>A0A841KQ17</accession>
<dbReference type="EMBL" id="JACHEN010000008">
    <property type="protein sequence ID" value="MBB6215527.1"/>
    <property type="molecule type" value="Genomic_DNA"/>
</dbReference>
<name>A0A841KQ17_9FIRM</name>
<evidence type="ECO:0000259" key="2">
    <source>
        <dbReference type="Pfam" id="PF01909"/>
    </source>
</evidence>
<keyword evidence="5" id="KW-1185">Reference proteome</keyword>
<feature type="domain" description="Polymerase nucleotidyl transferase" evidence="2">
    <location>
        <begin position="21"/>
        <end position="60"/>
    </location>
</feature>
<dbReference type="Pfam" id="PF01909">
    <property type="entry name" value="NTP_transf_2"/>
    <property type="match status" value="1"/>
</dbReference>
<dbReference type="GO" id="GO:0016779">
    <property type="term" value="F:nucleotidyltransferase activity"/>
    <property type="evidence" value="ECO:0007669"/>
    <property type="project" value="InterPro"/>
</dbReference>
<keyword evidence="1 4" id="KW-0808">Transferase</keyword>
<dbReference type="InterPro" id="IPR025184">
    <property type="entry name" value="AadA_C"/>
</dbReference>
<reference evidence="4 5" key="1">
    <citation type="submission" date="2020-08" db="EMBL/GenBank/DDBJ databases">
        <title>Genomic Encyclopedia of Type Strains, Phase IV (KMG-IV): sequencing the most valuable type-strain genomes for metagenomic binning, comparative biology and taxonomic classification.</title>
        <authorList>
            <person name="Goeker M."/>
        </authorList>
    </citation>
    <scope>NUCLEOTIDE SEQUENCE [LARGE SCALE GENOMIC DNA]</scope>
    <source>
        <strain evidence="4 5">DSM 103526</strain>
    </source>
</reference>
<organism evidence="4 5">
    <name type="scientific">Anaerosolibacter carboniphilus</name>
    <dbReference type="NCBI Taxonomy" id="1417629"/>
    <lineage>
        <taxon>Bacteria</taxon>
        <taxon>Bacillati</taxon>
        <taxon>Bacillota</taxon>
        <taxon>Clostridia</taxon>
        <taxon>Peptostreptococcales</taxon>
        <taxon>Thermotaleaceae</taxon>
        <taxon>Anaerosolibacter</taxon>
    </lineage>
</organism>
<evidence type="ECO:0000259" key="3">
    <source>
        <dbReference type="Pfam" id="PF13427"/>
    </source>
</evidence>
<feature type="domain" description="Adenylyltransferase AadA C-terminal" evidence="3">
    <location>
        <begin position="183"/>
        <end position="233"/>
    </location>
</feature>
<gene>
    <name evidence="4" type="ORF">HNQ80_001616</name>
</gene>
<dbReference type="AlphaFoldDB" id="A0A841KQ17"/>